<evidence type="ECO:0000256" key="7">
    <source>
        <dbReference type="ARBA" id="ARBA00023242"/>
    </source>
</evidence>
<dbReference type="SUPFAM" id="SSF46689">
    <property type="entry name" value="Homeodomain-like"/>
    <property type="match status" value="1"/>
</dbReference>
<evidence type="ECO:0000313" key="12">
    <source>
        <dbReference type="EMBL" id="CCF56619.1"/>
    </source>
</evidence>
<dbReference type="GO" id="GO:0003677">
    <property type="term" value="F:DNA binding"/>
    <property type="evidence" value="ECO:0007669"/>
    <property type="project" value="UniProtKB-KW"/>
</dbReference>
<dbReference type="GO" id="GO:0071006">
    <property type="term" value="C:U2-type catalytic step 1 spliceosome"/>
    <property type="evidence" value="ECO:0007669"/>
    <property type="project" value="EnsemblFungi"/>
</dbReference>
<comment type="similarity">
    <text evidence="1">Belongs to the CEF1 family.</text>
</comment>
<dbReference type="OrthoDB" id="1410009at2759"/>
<name>H2AQG9_KAZAF</name>
<dbReference type="Gene3D" id="1.10.10.60">
    <property type="entry name" value="Homeodomain-like"/>
    <property type="match status" value="2"/>
</dbReference>
<evidence type="ECO:0000259" key="10">
    <source>
        <dbReference type="PROSITE" id="PS50090"/>
    </source>
</evidence>
<dbReference type="Proteomes" id="UP000005220">
    <property type="component" value="Chromosome 2"/>
</dbReference>
<dbReference type="InterPro" id="IPR001005">
    <property type="entry name" value="SANT/Myb"/>
</dbReference>
<dbReference type="RefSeq" id="XP_003955754.1">
    <property type="nucleotide sequence ID" value="XM_003955705.1"/>
</dbReference>
<dbReference type="InterPro" id="IPR009057">
    <property type="entry name" value="Homeodomain-like_sf"/>
</dbReference>
<keyword evidence="4" id="KW-0677">Repeat</keyword>
<feature type="domain" description="Myb-like" evidence="10">
    <location>
        <begin position="9"/>
        <end position="56"/>
    </location>
</feature>
<evidence type="ECO:0000256" key="4">
    <source>
        <dbReference type="ARBA" id="ARBA00022737"/>
    </source>
</evidence>
<reference evidence="12 13" key="1">
    <citation type="journal article" date="2011" name="Proc. Natl. Acad. Sci. U.S.A.">
        <title>Evolutionary erosion of yeast sex chromosomes by mating-type switching accidents.</title>
        <authorList>
            <person name="Gordon J.L."/>
            <person name="Armisen D."/>
            <person name="Proux-Wera E."/>
            <person name="Oheigeartaigh S.S."/>
            <person name="Byrne K.P."/>
            <person name="Wolfe K.H."/>
        </authorList>
    </citation>
    <scope>NUCLEOTIDE SEQUENCE [LARGE SCALE GENOMIC DNA]</scope>
    <source>
        <strain evidence="13">ATCC 22294 / BCRC 22015 / CBS 2517 / CECT 1963 / NBRC 1671 / NRRL Y-8276</strain>
    </source>
</reference>
<evidence type="ECO:0000256" key="5">
    <source>
        <dbReference type="ARBA" id="ARBA00023125"/>
    </source>
</evidence>
<keyword evidence="3" id="KW-0747">Spliceosome</keyword>
<dbReference type="InParanoid" id="H2AQG9"/>
<evidence type="ECO:0000256" key="1">
    <source>
        <dbReference type="ARBA" id="ARBA00010506"/>
    </source>
</evidence>
<proteinExistence type="inferred from homology"/>
<dbReference type="GeneID" id="13883079"/>
<feature type="domain" description="HTH myb-type" evidence="11">
    <location>
        <begin position="65"/>
        <end position="110"/>
    </location>
</feature>
<dbReference type="EMBL" id="HE650822">
    <property type="protein sequence ID" value="CCF56619.1"/>
    <property type="molecule type" value="Genomic_DNA"/>
</dbReference>
<dbReference type="FunCoup" id="H2AQG9">
    <property type="interactions" value="167"/>
</dbReference>
<dbReference type="InterPro" id="IPR017930">
    <property type="entry name" value="Myb_dom"/>
</dbReference>
<dbReference type="InterPro" id="IPR047242">
    <property type="entry name" value="CDC5L/Cef1"/>
</dbReference>
<feature type="compositionally biased region" description="Basic and acidic residues" evidence="9">
    <location>
        <begin position="408"/>
        <end position="422"/>
    </location>
</feature>
<feature type="region of interest" description="Disordered" evidence="9">
    <location>
        <begin position="398"/>
        <end position="422"/>
    </location>
</feature>
<evidence type="ECO:0000259" key="11">
    <source>
        <dbReference type="PROSITE" id="PS51294"/>
    </source>
</evidence>
<evidence type="ECO:0000256" key="6">
    <source>
        <dbReference type="ARBA" id="ARBA00023187"/>
    </source>
</evidence>
<feature type="compositionally biased region" description="Acidic residues" evidence="9">
    <location>
        <begin position="398"/>
        <end position="407"/>
    </location>
</feature>
<evidence type="ECO:0000256" key="2">
    <source>
        <dbReference type="ARBA" id="ARBA00022664"/>
    </source>
</evidence>
<dbReference type="PANTHER" id="PTHR45885">
    <property type="entry name" value="CELL DIVISION CYCLE 5-LIKE PROTEIN"/>
    <property type="match status" value="1"/>
</dbReference>
<feature type="region of interest" description="Disordered" evidence="9">
    <location>
        <begin position="257"/>
        <end position="289"/>
    </location>
</feature>
<dbReference type="GO" id="GO:0000386">
    <property type="term" value="F:second spliceosomal transesterification activity"/>
    <property type="evidence" value="ECO:0007669"/>
    <property type="project" value="EnsemblFungi"/>
</dbReference>
<organism evidence="12 13">
    <name type="scientific">Kazachstania africana (strain ATCC 22294 / BCRC 22015 / CBS 2517 / CECT 1963 / NBRC 1671 / NRRL Y-8276)</name>
    <name type="common">Yeast</name>
    <name type="synonym">Kluyveromyces africanus</name>
    <dbReference type="NCBI Taxonomy" id="1071382"/>
    <lineage>
        <taxon>Eukaryota</taxon>
        <taxon>Fungi</taxon>
        <taxon>Dikarya</taxon>
        <taxon>Ascomycota</taxon>
        <taxon>Saccharomycotina</taxon>
        <taxon>Saccharomycetes</taxon>
        <taxon>Saccharomycetales</taxon>
        <taxon>Saccharomycetaceae</taxon>
        <taxon>Kazachstania</taxon>
    </lineage>
</organism>
<feature type="compositionally biased region" description="Basic and acidic residues" evidence="9">
    <location>
        <begin position="257"/>
        <end position="272"/>
    </location>
</feature>
<dbReference type="HOGENOM" id="CLU_009082_2_1_1"/>
<keyword evidence="2" id="KW-0507">mRNA processing</keyword>
<dbReference type="InterPro" id="IPR047240">
    <property type="entry name" value="SANT_CDC5L_II"/>
</dbReference>
<keyword evidence="13" id="KW-1185">Reference proteome</keyword>
<dbReference type="Pfam" id="PF13921">
    <property type="entry name" value="Myb_DNA-bind_6"/>
    <property type="match status" value="1"/>
</dbReference>
<dbReference type="PROSITE" id="PS51294">
    <property type="entry name" value="HTH_MYB"/>
    <property type="match status" value="2"/>
</dbReference>
<dbReference type="CDD" id="cd11659">
    <property type="entry name" value="SANT_CDC5_II"/>
    <property type="match status" value="1"/>
</dbReference>
<keyword evidence="6" id="KW-0508">mRNA splicing</keyword>
<sequence>MAPVPVYVKGGVWSNVEDQILKAAIQKYGTHQWSKIASLLHKKSARQCEIRWNEFLNPQLNFSEFSKEDDSRLLDLARKLPNQWRTISGIMGRTAQVCINRYNRLLSSEEAITDNEAVLGSSLEYKVGDLNPNVDTQAALPDKDELEDDEREMLAEAKARLLNTQGKKASRKVRERMLEESKRIAQLQKRRELKQAGISTKIKRANKKYTDEIDYNEDIIYEQVPLHGIYDTKEEDERTQNELDEFHALVRKRGLHEKDQRRETVRLPEKKGKYQGKKRNREEAEVGDTIQRGGKSVEYDTFRVASGFKLSAPGSTTENTLGNEKDISSKRRKLLETRNVGTLLHKDKLTSLSHNVEQEIEQNNEQFLEAVKRRQLAQLFVTLPPPKNDFEILLEDEEEENASDIENGEIKEKEEANKTDKYIESGEEVDLLESQISEEKSLKKLRTLNLESLNMNELPTPDFIENPNTLFEETYNELLSNGITGVAYEVSDDVLSCYDAVDKALNTITVPISTETNSAIVELPSRAVLGSSITSQKLRVQSLQKELNFVKPLKEQNALFSEQLCGNSIPQLSSLVSKYYIDYKIYQNELYGLKLRKANLQEQLKLITNNLDTR</sequence>
<dbReference type="KEGG" id="kaf:KAFR_0B03230"/>
<evidence type="ECO:0000256" key="8">
    <source>
        <dbReference type="ARBA" id="ARBA00034837"/>
    </source>
</evidence>
<accession>H2AQG9</accession>
<evidence type="ECO:0000256" key="9">
    <source>
        <dbReference type="SAM" id="MobiDB-lite"/>
    </source>
</evidence>
<dbReference type="PANTHER" id="PTHR45885:SF1">
    <property type="entry name" value="CELL DIVISION CYCLE 5-LIKE PROTEIN"/>
    <property type="match status" value="1"/>
</dbReference>
<dbReference type="AlphaFoldDB" id="H2AQG9"/>
<keyword evidence="7" id="KW-0539">Nucleus</keyword>
<protein>
    <recommendedName>
        <fullName evidence="8">Pre-mRNA-splicing factor CEF1</fullName>
    </recommendedName>
</protein>
<evidence type="ECO:0000256" key="3">
    <source>
        <dbReference type="ARBA" id="ARBA00022728"/>
    </source>
</evidence>
<feature type="domain" description="Myb-like" evidence="10">
    <location>
        <begin position="57"/>
        <end position="106"/>
    </location>
</feature>
<dbReference type="PROSITE" id="PS50090">
    <property type="entry name" value="MYB_LIKE"/>
    <property type="match status" value="2"/>
</dbReference>
<dbReference type="eggNOG" id="KOG0050">
    <property type="taxonomic scope" value="Eukaryota"/>
</dbReference>
<dbReference type="GO" id="GO:0000350">
    <property type="term" value="P:generation of catalytic spliceosome for second transesterification step"/>
    <property type="evidence" value="ECO:0007669"/>
    <property type="project" value="EnsemblFungi"/>
</dbReference>
<dbReference type="SMART" id="SM00717">
    <property type="entry name" value="SANT"/>
    <property type="match status" value="2"/>
</dbReference>
<dbReference type="STRING" id="1071382.H2AQG9"/>
<dbReference type="GO" id="GO:0000974">
    <property type="term" value="C:Prp19 complex"/>
    <property type="evidence" value="ECO:0007669"/>
    <property type="project" value="EnsemblFungi"/>
</dbReference>
<keyword evidence="5" id="KW-0238">DNA-binding</keyword>
<feature type="domain" description="HTH myb-type" evidence="11">
    <location>
        <begin position="8"/>
        <end position="60"/>
    </location>
</feature>
<dbReference type="CDD" id="cd00167">
    <property type="entry name" value="SANT"/>
    <property type="match status" value="1"/>
</dbReference>
<gene>
    <name evidence="12" type="primary">KAFR0B03230</name>
    <name evidence="12" type="ORF">KAFR_0B03230</name>
</gene>
<evidence type="ECO:0000313" key="13">
    <source>
        <dbReference type="Proteomes" id="UP000005220"/>
    </source>
</evidence>